<comment type="caution">
    <text evidence="2">The sequence shown here is derived from an EMBL/GenBank/DDBJ whole genome shotgun (WGS) entry which is preliminary data.</text>
</comment>
<organism evidence="2 3">
    <name type="scientific">Adineta steineri</name>
    <dbReference type="NCBI Taxonomy" id="433720"/>
    <lineage>
        <taxon>Eukaryota</taxon>
        <taxon>Metazoa</taxon>
        <taxon>Spiralia</taxon>
        <taxon>Gnathifera</taxon>
        <taxon>Rotifera</taxon>
        <taxon>Eurotatoria</taxon>
        <taxon>Bdelloidea</taxon>
        <taxon>Adinetida</taxon>
        <taxon>Adinetidae</taxon>
        <taxon>Adineta</taxon>
    </lineage>
</organism>
<dbReference type="AlphaFoldDB" id="A0A820KQ87"/>
<feature type="non-terminal residue" evidence="2">
    <location>
        <position position="61"/>
    </location>
</feature>
<reference evidence="2" key="1">
    <citation type="submission" date="2021-02" db="EMBL/GenBank/DDBJ databases">
        <authorList>
            <person name="Nowell W R."/>
        </authorList>
    </citation>
    <scope>NUCLEOTIDE SEQUENCE</scope>
</reference>
<evidence type="ECO:0000313" key="3">
    <source>
        <dbReference type="Proteomes" id="UP000663844"/>
    </source>
</evidence>
<proteinExistence type="predicted"/>
<gene>
    <name evidence="2" type="ORF">OXD698_LOCUS48558</name>
</gene>
<evidence type="ECO:0000313" key="2">
    <source>
        <dbReference type="EMBL" id="CAF4347045.1"/>
    </source>
</evidence>
<evidence type="ECO:0000256" key="1">
    <source>
        <dbReference type="SAM" id="MobiDB-lite"/>
    </source>
</evidence>
<feature type="region of interest" description="Disordered" evidence="1">
    <location>
        <begin position="33"/>
        <end position="61"/>
    </location>
</feature>
<dbReference type="Proteomes" id="UP000663844">
    <property type="component" value="Unassembled WGS sequence"/>
</dbReference>
<sequence length="61" mass="6619">MTEIQVNEDEYVIVDKYGDFDANSANPVNLNPQFMGDYPEPKATTSKIPDLPPSTKAASGS</sequence>
<dbReference type="EMBL" id="CAJOAZ010020523">
    <property type="protein sequence ID" value="CAF4347045.1"/>
    <property type="molecule type" value="Genomic_DNA"/>
</dbReference>
<protein>
    <submittedName>
        <fullName evidence="2">Uncharacterized protein</fullName>
    </submittedName>
</protein>
<name>A0A820KQ87_9BILA</name>
<accession>A0A820KQ87</accession>